<sequence length="39" mass="4372">MGKIKKEKDRVKTCTYIIIECSKGMKNSNRQKVREGGGG</sequence>
<evidence type="ECO:0000313" key="1">
    <source>
        <dbReference type="EMBL" id="DAE22436.1"/>
    </source>
</evidence>
<organism evidence="1">
    <name type="scientific">CrAss-like virus sp. ctDAq1</name>
    <dbReference type="NCBI Taxonomy" id="2826822"/>
    <lineage>
        <taxon>Viruses</taxon>
        <taxon>Duplodnaviria</taxon>
        <taxon>Heunggongvirae</taxon>
        <taxon>Uroviricota</taxon>
        <taxon>Caudoviricetes</taxon>
        <taxon>Crassvirales</taxon>
    </lineage>
</organism>
<dbReference type="EMBL" id="BK015733">
    <property type="protein sequence ID" value="DAE22436.1"/>
    <property type="molecule type" value="Genomic_DNA"/>
</dbReference>
<protein>
    <submittedName>
        <fullName evidence="1">Uncharacterized protein</fullName>
    </submittedName>
</protein>
<reference evidence="1" key="1">
    <citation type="journal article" date="2021" name="Proc. Natl. Acad. Sci. U.S.A.">
        <title>A Catalog of Tens of Thousands of Viruses from Human Metagenomes Reveals Hidden Associations with Chronic Diseases.</title>
        <authorList>
            <person name="Tisza M.J."/>
            <person name="Buck C.B."/>
        </authorList>
    </citation>
    <scope>NUCLEOTIDE SEQUENCE</scope>
    <source>
        <strain evidence="1">CtDAq1</strain>
    </source>
</reference>
<name>A0A8S5QUV9_9CAUD</name>
<proteinExistence type="predicted"/>
<accession>A0A8S5QUV9</accession>